<evidence type="ECO:0000313" key="2">
    <source>
        <dbReference type="Proteomes" id="UP001444071"/>
    </source>
</evidence>
<gene>
    <name evidence="1" type="ORF">XENORESO_015802</name>
</gene>
<name>A0ABV0X2S5_9TELE</name>
<protein>
    <submittedName>
        <fullName evidence="1">Uncharacterized protein</fullName>
    </submittedName>
</protein>
<proteinExistence type="predicted"/>
<comment type="caution">
    <text evidence="1">The sequence shown here is derived from an EMBL/GenBank/DDBJ whole genome shotgun (WGS) entry which is preliminary data.</text>
</comment>
<dbReference type="Proteomes" id="UP001444071">
    <property type="component" value="Unassembled WGS sequence"/>
</dbReference>
<dbReference type="EMBL" id="JAHRIM010085213">
    <property type="protein sequence ID" value="MEQ2276213.1"/>
    <property type="molecule type" value="Genomic_DNA"/>
</dbReference>
<accession>A0ABV0X2S5</accession>
<reference evidence="1 2" key="1">
    <citation type="submission" date="2021-06" db="EMBL/GenBank/DDBJ databases">
        <authorList>
            <person name="Palmer J.M."/>
        </authorList>
    </citation>
    <scope>NUCLEOTIDE SEQUENCE [LARGE SCALE GENOMIC DNA]</scope>
    <source>
        <strain evidence="1 2">XR_2019</strain>
        <tissue evidence="1">Muscle</tissue>
    </source>
</reference>
<organism evidence="1 2">
    <name type="scientific">Xenotaenia resolanae</name>
    <dbReference type="NCBI Taxonomy" id="208358"/>
    <lineage>
        <taxon>Eukaryota</taxon>
        <taxon>Metazoa</taxon>
        <taxon>Chordata</taxon>
        <taxon>Craniata</taxon>
        <taxon>Vertebrata</taxon>
        <taxon>Euteleostomi</taxon>
        <taxon>Actinopterygii</taxon>
        <taxon>Neopterygii</taxon>
        <taxon>Teleostei</taxon>
        <taxon>Neoteleostei</taxon>
        <taxon>Acanthomorphata</taxon>
        <taxon>Ovalentaria</taxon>
        <taxon>Atherinomorphae</taxon>
        <taxon>Cyprinodontiformes</taxon>
        <taxon>Goodeidae</taxon>
        <taxon>Xenotaenia</taxon>
    </lineage>
</organism>
<keyword evidence="2" id="KW-1185">Reference proteome</keyword>
<sequence length="99" mass="11565">MSCTFAGLRHSWMVMNEDTNMRHDCAEAGFWHLNASHHARDDHFCPNNKDAHCRLSAYELYILENIIQKKAFLSSLKIWQKPATDTSNQRHLSTLKKSY</sequence>
<evidence type="ECO:0000313" key="1">
    <source>
        <dbReference type="EMBL" id="MEQ2276213.1"/>
    </source>
</evidence>